<accession>A0A9R1TE91</accession>
<dbReference type="Pfam" id="PF12799">
    <property type="entry name" value="LRR_4"/>
    <property type="match status" value="1"/>
</dbReference>
<evidence type="ECO:0000256" key="2">
    <source>
        <dbReference type="ARBA" id="ARBA00022737"/>
    </source>
</evidence>
<reference evidence="4" key="1">
    <citation type="submission" date="2025-08" db="UniProtKB">
        <authorList>
            <consortium name="RefSeq"/>
        </authorList>
    </citation>
    <scope>IDENTIFICATION</scope>
    <source>
        <strain evidence="4">USDA-PBARC FA_bdor</strain>
        <tissue evidence="4">Whole organism</tissue>
    </source>
</reference>
<dbReference type="PROSITE" id="PS51450">
    <property type="entry name" value="LRR"/>
    <property type="match status" value="2"/>
</dbReference>
<keyword evidence="1" id="KW-0433">Leucine-rich repeat</keyword>
<dbReference type="PANTHER" id="PTHR46282:SF2">
    <property type="entry name" value="LEUCINE-RICH MELANOCYTE DIFFERENTIATION-ASSOCIATED PROTEIN"/>
    <property type="match status" value="1"/>
</dbReference>
<dbReference type="InterPro" id="IPR001611">
    <property type="entry name" value="Leu-rich_rpt"/>
</dbReference>
<keyword evidence="3" id="KW-1185">Reference proteome</keyword>
<keyword evidence="2" id="KW-0677">Repeat</keyword>
<dbReference type="PANTHER" id="PTHR46282">
    <property type="entry name" value="LEUCINE-RICH MELANOCYTE DIFFERENTIATION-ASSOCIATED PROTEIN"/>
    <property type="match status" value="1"/>
</dbReference>
<evidence type="ECO:0000256" key="1">
    <source>
        <dbReference type="ARBA" id="ARBA00022614"/>
    </source>
</evidence>
<evidence type="ECO:0000313" key="4">
    <source>
        <dbReference type="RefSeq" id="XP_011307515.1"/>
    </source>
</evidence>
<dbReference type="InterPro" id="IPR032675">
    <property type="entry name" value="LRR_dom_sf"/>
</dbReference>
<dbReference type="InterPro" id="IPR025875">
    <property type="entry name" value="Leu-rich_rpt_4"/>
</dbReference>
<dbReference type="KEGG" id="fas:105269173"/>
<sequence>MALMGIQDFNRSGLTMENKKAWYTGQRASKIPRGLVKVVGEDCLSLDLSYNELTSLSALINYNHLQELILDNNDLHDLKTLPHMPNLHTLSLNNNKIDDIDLAIDRIKECCPSVMYLSLLGNPGYPDQLTDPMDNDEADYNRYRLYVIHILPGSLRFLDSRPVTSIEKRDALTRGKFLRTIKFSTQTTTNTPGDLEFDDLVDLNCSPLPKANRSPLDHKAAFGKCRYRYSGKNSEGNRYIMNNDL</sequence>
<dbReference type="GeneID" id="105269173"/>
<organism evidence="3 4">
    <name type="scientific">Fopius arisanus</name>
    <dbReference type="NCBI Taxonomy" id="64838"/>
    <lineage>
        <taxon>Eukaryota</taxon>
        <taxon>Metazoa</taxon>
        <taxon>Ecdysozoa</taxon>
        <taxon>Arthropoda</taxon>
        <taxon>Hexapoda</taxon>
        <taxon>Insecta</taxon>
        <taxon>Pterygota</taxon>
        <taxon>Neoptera</taxon>
        <taxon>Endopterygota</taxon>
        <taxon>Hymenoptera</taxon>
        <taxon>Apocrita</taxon>
        <taxon>Ichneumonoidea</taxon>
        <taxon>Braconidae</taxon>
        <taxon>Opiinae</taxon>
        <taxon>Fopius</taxon>
    </lineage>
</organism>
<dbReference type="Proteomes" id="UP000694866">
    <property type="component" value="Unplaced"/>
</dbReference>
<protein>
    <submittedName>
        <fullName evidence="4">Leucine-rich repeat-containing protein C10orf11-like</fullName>
    </submittedName>
</protein>
<dbReference type="AlphaFoldDB" id="A0A9R1TE91"/>
<dbReference type="InterPro" id="IPR043313">
    <property type="entry name" value="LRMDA"/>
</dbReference>
<dbReference type="FunFam" id="3.80.10.10:FF:000695">
    <property type="entry name" value="leucine-rich melanocyte differentiation-associated protein"/>
    <property type="match status" value="1"/>
</dbReference>
<evidence type="ECO:0000313" key="3">
    <source>
        <dbReference type="Proteomes" id="UP000694866"/>
    </source>
</evidence>
<gene>
    <name evidence="4" type="primary">LOC105269173</name>
</gene>
<dbReference type="OrthoDB" id="272149at2759"/>
<dbReference type="Gene3D" id="3.80.10.10">
    <property type="entry name" value="Ribonuclease Inhibitor"/>
    <property type="match status" value="1"/>
</dbReference>
<proteinExistence type="predicted"/>
<dbReference type="SUPFAM" id="SSF52058">
    <property type="entry name" value="L domain-like"/>
    <property type="match status" value="1"/>
</dbReference>
<dbReference type="RefSeq" id="XP_011307515.1">
    <property type="nucleotide sequence ID" value="XM_011309213.1"/>
</dbReference>
<name>A0A9R1TE91_9HYME</name>